<dbReference type="Proteomes" id="UP000061603">
    <property type="component" value="Chromosome"/>
</dbReference>
<dbReference type="InterPro" id="IPR046357">
    <property type="entry name" value="PPIase_dom_sf"/>
</dbReference>
<sequence length="271" mass="29989">MNHTLRYALLIALATSVASSATVYAAKKGAGEKSASAFVTVNGQAVPKSRADMLISAQVAQGQPDSPELRNAVKEELVRREILSQEAVKKGLDKNSEVQAQMDMARQGVLIGAYLKDYVKRHPIGDDQIKKEYDDLKTRLGNKEYKARHILVDKEEDAKAIIEKLKKGEKFDDLAKQSKDPGSKERGGDLGWASPAAFVKPFSDAMTKLEKGKYTLVPVKSDFGWHVIQLDDTRDTKIPAFEEAKGQIAQQMQQGLIQKHLDELRAKAKVE</sequence>
<evidence type="ECO:0000259" key="9">
    <source>
        <dbReference type="PROSITE" id="PS50198"/>
    </source>
</evidence>
<dbReference type="RefSeq" id="WP_202634287.1">
    <property type="nucleotide sequence ID" value="NZ_CP010554.1"/>
</dbReference>
<feature type="signal peptide" evidence="8">
    <location>
        <begin position="1"/>
        <end position="25"/>
    </location>
</feature>
<keyword evidence="6 7" id="KW-0413">Isomerase</keyword>
<dbReference type="PROSITE" id="PS50198">
    <property type="entry name" value="PPIC_PPIASE_2"/>
    <property type="match status" value="1"/>
</dbReference>
<dbReference type="HOGENOM" id="CLU_034646_1_1_4"/>
<evidence type="ECO:0000256" key="8">
    <source>
        <dbReference type="SAM" id="SignalP"/>
    </source>
</evidence>
<dbReference type="PANTHER" id="PTHR47245:SF1">
    <property type="entry name" value="FOLDASE PROTEIN PRSA"/>
    <property type="match status" value="1"/>
</dbReference>
<proteinExistence type="inferred from homology"/>
<gene>
    <name evidence="10" type="ORF">PG1C_07760</name>
</gene>
<dbReference type="Gene3D" id="1.10.8.1040">
    <property type="match status" value="1"/>
</dbReference>
<dbReference type="PANTHER" id="PTHR47245">
    <property type="entry name" value="PEPTIDYLPROLYL ISOMERASE"/>
    <property type="match status" value="1"/>
</dbReference>
<dbReference type="STRING" id="1565605.PG1C_07760"/>
<evidence type="ECO:0000256" key="7">
    <source>
        <dbReference type="PROSITE-ProRule" id="PRU00278"/>
    </source>
</evidence>
<name>A0A0C5J8T2_9PROT</name>
<comment type="catalytic activity">
    <reaction evidence="1">
        <text>[protein]-peptidylproline (omega=180) = [protein]-peptidylproline (omega=0)</text>
        <dbReference type="Rhea" id="RHEA:16237"/>
        <dbReference type="Rhea" id="RHEA-COMP:10747"/>
        <dbReference type="Rhea" id="RHEA-COMP:10748"/>
        <dbReference type="ChEBI" id="CHEBI:83833"/>
        <dbReference type="ChEBI" id="CHEBI:83834"/>
        <dbReference type="EC" id="5.2.1.8"/>
    </reaction>
</comment>
<comment type="similarity">
    <text evidence="2">Belongs to the PpiC/parvulin rotamase family.</text>
</comment>
<evidence type="ECO:0000256" key="3">
    <source>
        <dbReference type="ARBA" id="ARBA00013194"/>
    </source>
</evidence>
<dbReference type="InterPro" id="IPR050245">
    <property type="entry name" value="PrsA_foldase"/>
</dbReference>
<evidence type="ECO:0000256" key="5">
    <source>
        <dbReference type="ARBA" id="ARBA00023110"/>
    </source>
</evidence>
<keyword evidence="5 7" id="KW-0697">Rotamase</keyword>
<dbReference type="Gene3D" id="3.10.50.40">
    <property type="match status" value="1"/>
</dbReference>
<keyword evidence="4 8" id="KW-0732">Signal</keyword>
<protein>
    <recommendedName>
        <fullName evidence="3">peptidylprolyl isomerase</fullName>
        <ecNumber evidence="3">5.2.1.8</ecNumber>
    </recommendedName>
</protein>
<dbReference type="AlphaFoldDB" id="A0A0C5J8T2"/>
<dbReference type="Pfam" id="PF13616">
    <property type="entry name" value="Rotamase_3"/>
    <property type="match status" value="1"/>
</dbReference>
<evidence type="ECO:0000256" key="6">
    <source>
        <dbReference type="ARBA" id="ARBA00023235"/>
    </source>
</evidence>
<dbReference type="EMBL" id="CP010554">
    <property type="protein sequence ID" value="AJP48385.1"/>
    <property type="molecule type" value="Genomic_DNA"/>
</dbReference>
<accession>A0A0C5J8T2</accession>
<feature type="domain" description="PpiC" evidence="9">
    <location>
        <begin position="142"/>
        <end position="232"/>
    </location>
</feature>
<evidence type="ECO:0000313" key="10">
    <source>
        <dbReference type="EMBL" id="AJP48385.1"/>
    </source>
</evidence>
<organism evidence="10 11">
    <name type="scientific">Rugosibacter aromaticivorans</name>
    <dbReference type="NCBI Taxonomy" id="1565605"/>
    <lineage>
        <taxon>Bacteria</taxon>
        <taxon>Pseudomonadati</taxon>
        <taxon>Pseudomonadota</taxon>
        <taxon>Betaproteobacteria</taxon>
        <taxon>Nitrosomonadales</taxon>
        <taxon>Sterolibacteriaceae</taxon>
        <taxon>Rugosibacter</taxon>
    </lineage>
</organism>
<dbReference type="SUPFAM" id="SSF54534">
    <property type="entry name" value="FKBP-like"/>
    <property type="match status" value="1"/>
</dbReference>
<evidence type="ECO:0000256" key="1">
    <source>
        <dbReference type="ARBA" id="ARBA00000971"/>
    </source>
</evidence>
<feature type="chain" id="PRO_5002189575" description="peptidylprolyl isomerase" evidence="8">
    <location>
        <begin position="26"/>
        <end position="271"/>
    </location>
</feature>
<dbReference type="PATRIC" id="fig|1565605.3.peg.1635"/>
<evidence type="ECO:0000256" key="2">
    <source>
        <dbReference type="ARBA" id="ARBA00007656"/>
    </source>
</evidence>
<dbReference type="InterPro" id="IPR000297">
    <property type="entry name" value="PPIase_PpiC"/>
</dbReference>
<dbReference type="SUPFAM" id="SSF109998">
    <property type="entry name" value="Triger factor/SurA peptide-binding domain-like"/>
    <property type="match status" value="1"/>
</dbReference>
<evidence type="ECO:0000256" key="4">
    <source>
        <dbReference type="ARBA" id="ARBA00022729"/>
    </source>
</evidence>
<keyword evidence="11" id="KW-1185">Reference proteome</keyword>
<reference evidence="10 11" key="1">
    <citation type="journal article" date="2015" name="Genome Announc.">
        <title>Complete Genome Sequence of a Novel Bacterium within the Family Rhodocyclaceae That Degrades Polycyclic Aromatic Hydrocarbons.</title>
        <authorList>
            <person name="Singleton D.R."/>
            <person name="Dickey A.N."/>
            <person name="Scholl E.H."/>
            <person name="Wright F.A."/>
            <person name="Aitken M.D."/>
        </authorList>
    </citation>
    <scope>NUCLEOTIDE SEQUENCE [LARGE SCALE GENOMIC DNA]</scope>
    <source>
        <strain evidence="11">PG1-Ca6</strain>
    </source>
</reference>
<dbReference type="InterPro" id="IPR027304">
    <property type="entry name" value="Trigger_fact/SurA_dom_sf"/>
</dbReference>
<evidence type="ECO:0000313" key="11">
    <source>
        <dbReference type="Proteomes" id="UP000061603"/>
    </source>
</evidence>
<dbReference type="KEGG" id="rbu:PG1C_07760"/>
<dbReference type="EC" id="5.2.1.8" evidence="3"/>
<dbReference type="GO" id="GO:0003755">
    <property type="term" value="F:peptidyl-prolyl cis-trans isomerase activity"/>
    <property type="evidence" value="ECO:0007669"/>
    <property type="project" value="UniProtKB-KW"/>
</dbReference>